<dbReference type="EMBL" id="BARS01011512">
    <property type="protein sequence ID" value="GAF90752.1"/>
    <property type="molecule type" value="Genomic_DNA"/>
</dbReference>
<protein>
    <recommendedName>
        <fullName evidence="1">HTH arsR-type domain-containing protein</fullName>
    </recommendedName>
</protein>
<comment type="caution">
    <text evidence="2">The sequence shown here is derived from an EMBL/GenBank/DDBJ whole genome shotgun (WGS) entry which is preliminary data.</text>
</comment>
<dbReference type="CDD" id="cd00090">
    <property type="entry name" value="HTH_ARSR"/>
    <property type="match status" value="1"/>
</dbReference>
<dbReference type="PANTHER" id="PTHR42912:SF80">
    <property type="entry name" value="METHYLTRANSFERASE DOMAIN-CONTAINING PROTEIN"/>
    <property type="match status" value="1"/>
</dbReference>
<dbReference type="PROSITE" id="PS50987">
    <property type="entry name" value="HTH_ARSR_2"/>
    <property type="match status" value="1"/>
</dbReference>
<dbReference type="InterPro" id="IPR029063">
    <property type="entry name" value="SAM-dependent_MTases_sf"/>
</dbReference>
<dbReference type="SUPFAM" id="SSF53335">
    <property type="entry name" value="S-adenosyl-L-methionine-dependent methyltransferases"/>
    <property type="match status" value="1"/>
</dbReference>
<proteinExistence type="predicted"/>
<dbReference type="CDD" id="cd02440">
    <property type="entry name" value="AdoMet_MTases"/>
    <property type="match status" value="1"/>
</dbReference>
<dbReference type="InterPro" id="IPR011991">
    <property type="entry name" value="ArsR-like_HTH"/>
</dbReference>
<feature type="domain" description="HTH arsR-type" evidence="1">
    <location>
        <begin position="5"/>
        <end position="98"/>
    </location>
</feature>
<evidence type="ECO:0000313" key="2">
    <source>
        <dbReference type="EMBL" id="GAF90752.1"/>
    </source>
</evidence>
<dbReference type="GO" id="GO:0003700">
    <property type="term" value="F:DNA-binding transcription factor activity"/>
    <property type="evidence" value="ECO:0007669"/>
    <property type="project" value="InterPro"/>
</dbReference>
<accession>X0TRG8</accession>
<dbReference type="Pfam" id="PF08241">
    <property type="entry name" value="Methyltransf_11"/>
    <property type="match status" value="1"/>
</dbReference>
<dbReference type="InterPro" id="IPR036390">
    <property type="entry name" value="WH_DNA-bd_sf"/>
</dbReference>
<feature type="non-terminal residue" evidence="2">
    <location>
        <position position="1"/>
    </location>
</feature>
<dbReference type="Pfam" id="PF01022">
    <property type="entry name" value="HTH_5"/>
    <property type="match status" value="1"/>
</dbReference>
<dbReference type="Gene3D" id="1.10.10.10">
    <property type="entry name" value="Winged helix-like DNA-binding domain superfamily/Winged helix DNA-binding domain"/>
    <property type="match status" value="1"/>
</dbReference>
<dbReference type="SUPFAM" id="SSF46785">
    <property type="entry name" value="Winged helix' DNA-binding domain"/>
    <property type="match status" value="1"/>
</dbReference>
<dbReference type="GO" id="GO:0008757">
    <property type="term" value="F:S-adenosylmethionine-dependent methyltransferase activity"/>
    <property type="evidence" value="ECO:0007669"/>
    <property type="project" value="InterPro"/>
</dbReference>
<dbReference type="SMART" id="SM00418">
    <property type="entry name" value="HTH_ARSR"/>
    <property type="match status" value="1"/>
</dbReference>
<feature type="non-terminal residue" evidence="2">
    <location>
        <position position="265"/>
    </location>
</feature>
<dbReference type="InterPro" id="IPR001845">
    <property type="entry name" value="HTH_ArsR_DNA-bd_dom"/>
</dbReference>
<organism evidence="2">
    <name type="scientific">marine sediment metagenome</name>
    <dbReference type="NCBI Taxonomy" id="412755"/>
    <lineage>
        <taxon>unclassified sequences</taxon>
        <taxon>metagenomes</taxon>
        <taxon>ecological metagenomes</taxon>
    </lineage>
</organism>
<dbReference type="NCBIfam" id="NF033788">
    <property type="entry name" value="HTH_metalloreg"/>
    <property type="match status" value="1"/>
</dbReference>
<dbReference type="Gene3D" id="3.40.50.150">
    <property type="entry name" value="Vaccinia Virus protein VP39"/>
    <property type="match status" value="1"/>
</dbReference>
<name>X0TRG8_9ZZZZ</name>
<sequence length="265" mass="29370">GYSDIGEIMPTIEATLKSFGQSTRLRILRLVTSQELAVNELVEILGVPQSRVSRHLAVLRQGGLTEVRREGNSIYYRMDAGKIEPFAGALWRAVRAHQGYWDFFPGDLERLKQVVEQREVRTKEYFDVVVAEWDRIRRTYIDEALSFLAVSSLVGPGAVAVDIGTGTGEVLLSLAQSAAKAIGVDRSQKMLDVCRHRVERSGIENVELLLGEAEDLPLDDCSCDAVFSSMLLHHLADPAVGVRELARIVKPAGKVVISDLVKHEY</sequence>
<dbReference type="PRINTS" id="PR00778">
    <property type="entry name" value="HTHARSR"/>
</dbReference>
<dbReference type="AlphaFoldDB" id="X0TRG8"/>
<evidence type="ECO:0000259" key="1">
    <source>
        <dbReference type="PROSITE" id="PS50987"/>
    </source>
</evidence>
<dbReference type="InterPro" id="IPR036388">
    <property type="entry name" value="WH-like_DNA-bd_sf"/>
</dbReference>
<dbReference type="InterPro" id="IPR050508">
    <property type="entry name" value="Methyltransf_Superfamily"/>
</dbReference>
<gene>
    <name evidence="2" type="ORF">S01H1_20913</name>
</gene>
<reference evidence="2" key="1">
    <citation type="journal article" date="2014" name="Front. Microbiol.">
        <title>High frequency of phylogenetically diverse reductive dehalogenase-homologous genes in deep subseafloor sedimentary metagenomes.</title>
        <authorList>
            <person name="Kawai M."/>
            <person name="Futagami T."/>
            <person name="Toyoda A."/>
            <person name="Takaki Y."/>
            <person name="Nishi S."/>
            <person name="Hori S."/>
            <person name="Arai W."/>
            <person name="Tsubouchi T."/>
            <person name="Morono Y."/>
            <person name="Uchiyama I."/>
            <person name="Ito T."/>
            <person name="Fujiyama A."/>
            <person name="Inagaki F."/>
            <person name="Takami H."/>
        </authorList>
    </citation>
    <scope>NUCLEOTIDE SEQUENCE</scope>
    <source>
        <strain evidence="2">Expedition CK06-06</strain>
    </source>
</reference>
<dbReference type="InterPro" id="IPR013216">
    <property type="entry name" value="Methyltransf_11"/>
</dbReference>
<dbReference type="PANTHER" id="PTHR42912">
    <property type="entry name" value="METHYLTRANSFERASE"/>
    <property type="match status" value="1"/>
</dbReference>